<dbReference type="InterPro" id="IPR050138">
    <property type="entry name" value="DHOase/Allantoinase_Hydrolase"/>
</dbReference>
<name>A0A2P8HXP2_9BACI</name>
<dbReference type="GO" id="GO:0050897">
    <property type="term" value="F:cobalt ion binding"/>
    <property type="evidence" value="ECO:0007669"/>
    <property type="project" value="InterPro"/>
</dbReference>
<sequence length="463" mass="50762">MYDLAVKYGTIVTPDAAYIGNVYSKDGVIQAVTSVEVEEPALEMIDATGQYVLPGVIDTHVHSRDPGPTHKEDFFHSTQAAAAGGVTTLFEMPNTNPPVSDQKNFEKQKAHLEAQAVIDFGLWGIYLGGFNEGELERLGETGIIGFKHFWGYALNRDTYQLVYDYDPKDPNVFMPAHEGQIYSAMQTIAKTGRLLAVHAENHHLIQEETAKIKQAGGSTYEDLLQARPHLAETLTVQTGLQLAERAGVHFHVLHVSAGESVEMIRKAQQRGQRVTVETCPHYLFLSAEDYETVGPRMKIFPPVKYKSDQAKIWGGIADGTISNVCSDHAPHTREEKEGDLWSIPAGSTGVETMLPLMLNAVNEGKLSLEQVVQLLSAGPAELYEIDHQKGKIQAGLDADLVVVDMEQTCVIDENELHSKSKMSAYHGFNVQGMPVHTIAKGRVVMSNAQVTTETNGSLVSPKT</sequence>
<evidence type="ECO:0000256" key="2">
    <source>
        <dbReference type="ARBA" id="ARBA00008829"/>
    </source>
</evidence>
<dbReference type="FunFam" id="3.20.20.140:FF:000174">
    <property type="entry name" value="Dihydropyrimidinase-related protein 2"/>
    <property type="match status" value="1"/>
</dbReference>
<dbReference type="NCBIfam" id="TIGR03178">
    <property type="entry name" value="allantoinase"/>
    <property type="match status" value="1"/>
</dbReference>
<dbReference type="InterPro" id="IPR011059">
    <property type="entry name" value="Metal-dep_hydrolase_composite"/>
</dbReference>
<dbReference type="GO" id="GO:0008270">
    <property type="term" value="F:zinc ion binding"/>
    <property type="evidence" value="ECO:0007669"/>
    <property type="project" value="InterPro"/>
</dbReference>
<dbReference type="Pfam" id="PF01979">
    <property type="entry name" value="Amidohydro_1"/>
    <property type="match status" value="1"/>
</dbReference>
<accession>A0A2P8HXP2</accession>
<dbReference type="Proteomes" id="UP000242310">
    <property type="component" value="Unassembled WGS sequence"/>
</dbReference>
<dbReference type="PANTHER" id="PTHR43668">
    <property type="entry name" value="ALLANTOINASE"/>
    <property type="match status" value="1"/>
</dbReference>
<reference evidence="8 9" key="1">
    <citation type="submission" date="2018-03" db="EMBL/GenBank/DDBJ databases">
        <title>Genomic Encyclopedia of Type Strains, Phase III (KMG-III): the genomes of soil and plant-associated and newly described type strains.</title>
        <authorList>
            <person name="Whitman W."/>
        </authorList>
    </citation>
    <scope>NUCLEOTIDE SEQUENCE [LARGE SCALE GENOMIC DNA]</scope>
    <source>
        <strain evidence="8 9">CGMCC 1.07653</strain>
    </source>
</reference>
<evidence type="ECO:0000256" key="4">
    <source>
        <dbReference type="ARBA" id="ARBA00022723"/>
    </source>
</evidence>
<comment type="subunit">
    <text evidence="3">Homotetramer.</text>
</comment>
<keyword evidence="5" id="KW-0378">Hydrolase</keyword>
<dbReference type="InterPro" id="IPR017593">
    <property type="entry name" value="Allantoinase"/>
</dbReference>
<dbReference type="PANTHER" id="PTHR43668:SF4">
    <property type="entry name" value="ALLANTOINASE"/>
    <property type="match status" value="1"/>
</dbReference>
<evidence type="ECO:0000256" key="6">
    <source>
        <dbReference type="ARBA" id="ARBA00022833"/>
    </source>
</evidence>
<feature type="domain" description="Amidohydrolase-related" evidence="7">
    <location>
        <begin position="51"/>
        <end position="444"/>
    </location>
</feature>
<keyword evidence="4" id="KW-0479">Metal-binding</keyword>
<dbReference type="GO" id="GO:0000256">
    <property type="term" value="P:allantoin catabolic process"/>
    <property type="evidence" value="ECO:0007669"/>
    <property type="project" value="InterPro"/>
</dbReference>
<evidence type="ECO:0000256" key="3">
    <source>
        <dbReference type="ARBA" id="ARBA00011881"/>
    </source>
</evidence>
<dbReference type="SUPFAM" id="SSF51556">
    <property type="entry name" value="Metallo-dependent hydrolases"/>
    <property type="match status" value="1"/>
</dbReference>
<dbReference type="OrthoDB" id="9765462at2"/>
<evidence type="ECO:0000313" key="9">
    <source>
        <dbReference type="Proteomes" id="UP000242310"/>
    </source>
</evidence>
<dbReference type="NCBIfam" id="TIGR00857">
    <property type="entry name" value="pyrC_multi"/>
    <property type="match status" value="1"/>
</dbReference>
<dbReference type="GO" id="GO:0006145">
    <property type="term" value="P:purine nucleobase catabolic process"/>
    <property type="evidence" value="ECO:0007669"/>
    <property type="project" value="TreeGrafter"/>
</dbReference>
<dbReference type="GO" id="GO:0004038">
    <property type="term" value="F:allantoinase activity"/>
    <property type="evidence" value="ECO:0007669"/>
    <property type="project" value="InterPro"/>
</dbReference>
<gene>
    <name evidence="8" type="ORF">B0H94_102254</name>
</gene>
<dbReference type="SUPFAM" id="SSF51338">
    <property type="entry name" value="Composite domain of metallo-dependent hydrolases"/>
    <property type="match status" value="1"/>
</dbReference>
<organism evidence="8 9">
    <name type="scientific">Salsuginibacillus halophilus</name>
    <dbReference type="NCBI Taxonomy" id="517424"/>
    <lineage>
        <taxon>Bacteria</taxon>
        <taxon>Bacillati</taxon>
        <taxon>Bacillota</taxon>
        <taxon>Bacilli</taxon>
        <taxon>Bacillales</taxon>
        <taxon>Bacillaceae</taxon>
        <taxon>Salsuginibacillus</taxon>
    </lineage>
</organism>
<dbReference type="Gene3D" id="3.20.20.140">
    <property type="entry name" value="Metal-dependent hydrolases"/>
    <property type="match status" value="1"/>
</dbReference>
<dbReference type="EMBL" id="PYAV01000002">
    <property type="protein sequence ID" value="PSL50977.1"/>
    <property type="molecule type" value="Genomic_DNA"/>
</dbReference>
<evidence type="ECO:0000256" key="5">
    <source>
        <dbReference type="ARBA" id="ARBA00022801"/>
    </source>
</evidence>
<proteinExistence type="inferred from homology"/>
<dbReference type="InterPro" id="IPR032466">
    <property type="entry name" value="Metal_Hydrolase"/>
</dbReference>
<evidence type="ECO:0000259" key="7">
    <source>
        <dbReference type="Pfam" id="PF01979"/>
    </source>
</evidence>
<keyword evidence="6" id="KW-0862">Zinc</keyword>
<dbReference type="RefSeq" id="WP_106587689.1">
    <property type="nucleotide sequence ID" value="NZ_PYAV01000002.1"/>
</dbReference>
<evidence type="ECO:0000313" key="8">
    <source>
        <dbReference type="EMBL" id="PSL50977.1"/>
    </source>
</evidence>
<comment type="similarity">
    <text evidence="2">Belongs to the metallo-dependent hydrolases superfamily. Hydantoinase/dihydropyrimidinase family.</text>
</comment>
<dbReference type="AlphaFoldDB" id="A0A2P8HXP2"/>
<comment type="cofactor">
    <cofactor evidence="1">
        <name>Zn(2+)</name>
        <dbReference type="ChEBI" id="CHEBI:29105"/>
    </cofactor>
</comment>
<keyword evidence="9" id="KW-1185">Reference proteome</keyword>
<dbReference type="GO" id="GO:0005737">
    <property type="term" value="C:cytoplasm"/>
    <property type="evidence" value="ECO:0007669"/>
    <property type="project" value="TreeGrafter"/>
</dbReference>
<dbReference type="InterPro" id="IPR006680">
    <property type="entry name" value="Amidohydro-rel"/>
</dbReference>
<comment type="caution">
    <text evidence="8">The sequence shown here is derived from an EMBL/GenBank/DDBJ whole genome shotgun (WGS) entry which is preliminary data.</text>
</comment>
<protein>
    <submittedName>
        <fullName evidence="8">Dihydroorotase</fullName>
    </submittedName>
</protein>
<dbReference type="Gene3D" id="2.30.40.10">
    <property type="entry name" value="Urease, subunit C, domain 1"/>
    <property type="match status" value="1"/>
</dbReference>
<evidence type="ECO:0000256" key="1">
    <source>
        <dbReference type="ARBA" id="ARBA00001947"/>
    </source>
</evidence>